<evidence type="ECO:0000313" key="1">
    <source>
        <dbReference type="EMBL" id="KZS86385.1"/>
    </source>
</evidence>
<proteinExistence type="predicted"/>
<keyword evidence="2" id="KW-1185">Reference proteome</keyword>
<dbReference type="AlphaFoldDB" id="A0A164M5M1"/>
<evidence type="ECO:0000313" key="2">
    <source>
        <dbReference type="Proteomes" id="UP000076722"/>
    </source>
</evidence>
<accession>A0A164M5M1</accession>
<dbReference type="InterPro" id="IPR032675">
    <property type="entry name" value="LRR_dom_sf"/>
</dbReference>
<dbReference type="EMBL" id="KV419516">
    <property type="protein sequence ID" value="KZS86385.1"/>
    <property type="molecule type" value="Genomic_DNA"/>
</dbReference>
<sequence>MRSLQIEWHLTHKLGLLRDLRELCPNLHEINLRGLRSEPFSVVDLYGIIASLDNLEIIEISETGLFLFTILPMRTRLKFLHLTCYPGDEFLRSGSPPILIDTRVWPHLTGLSLEIDHHEFVSLFDIPSESFSSRHPSPVQDFWLKMHDLNGTFSRPGSPYQIFRVLAEQFTSLHSLAIFLPPAVDHDIPATFEFKVIRPILNLPNITRFMLRDKSHLIMTDADVRSLVAAWPRLEVFWLPNCALDENPRHLTALTLSSLLIFIDHCPSLRELRLLVDARITAAELKPVPGRSFPKAFERLILGHSPLPEKLHLVIAFLTFVLPAPRTLSYSGFRLRGHGRSKNHRRWNRVRNVLNRVWRVRRSTGISVQCM</sequence>
<organism evidence="1 2">
    <name type="scientific">Sistotremastrum niveocremeum HHB9708</name>
    <dbReference type="NCBI Taxonomy" id="1314777"/>
    <lineage>
        <taxon>Eukaryota</taxon>
        <taxon>Fungi</taxon>
        <taxon>Dikarya</taxon>
        <taxon>Basidiomycota</taxon>
        <taxon>Agaricomycotina</taxon>
        <taxon>Agaricomycetes</taxon>
        <taxon>Sistotremastrales</taxon>
        <taxon>Sistotremastraceae</taxon>
        <taxon>Sertulicium</taxon>
        <taxon>Sertulicium niveocremeum</taxon>
    </lineage>
</organism>
<name>A0A164M5M1_9AGAM</name>
<protein>
    <recommendedName>
        <fullName evidence="3">F-box domain-containing protein</fullName>
    </recommendedName>
</protein>
<dbReference type="Gene3D" id="3.80.10.10">
    <property type="entry name" value="Ribonuclease Inhibitor"/>
    <property type="match status" value="1"/>
</dbReference>
<reference evidence="1 2" key="1">
    <citation type="journal article" date="2016" name="Mol. Biol. Evol.">
        <title>Comparative Genomics of Early-Diverging Mushroom-Forming Fungi Provides Insights into the Origins of Lignocellulose Decay Capabilities.</title>
        <authorList>
            <person name="Nagy L.G."/>
            <person name="Riley R."/>
            <person name="Tritt A."/>
            <person name="Adam C."/>
            <person name="Daum C."/>
            <person name="Floudas D."/>
            <person name="Sun H."/>
            <person name="Yadav J.S."/>
            <person name="Pangilinan J."/>
            <person name="Larsson K.H."/>
            <person name="Matsuura K."/>
            <person name="Barry K."/>
            <person name="Labutti K."/>
            <person name="Kuo R."/>
            <person name="Ohm R.A."/>
            <person name="Bhattacharya S.S."/>
            <person name="Shirouzu T."/>
            <person name="Yoshinaga Y."/>
            <person name="Martin F.M."/>
            <person name="Grigoriev I.V."/>
            <person name="Hibbett D.S."/>
        </authorList>
    </citation>
    <scope>NUCLEOTIDE SEQUENCE [LARGE SCALE GENOMIC DNA]</scope>
    <source>
        <strain evidence="1 2">HHB9708</strain>
    </source>
</reference>
<dbReference type="Proteomes" id="UP000076722">
    <property type="component" value="Unassembled WGS sequence"/>
</dbReference>
<gene>
    <name evidence="1" type="ORF">SISNIDRAFT_491999</name>
</gene>
<dbReference type="SUPFAM" id="SSF52047">
    <property type="entry name" value="RNI-like"/>
    <property type="match status" value="1"/>
</dbReference>
<evidence type="ECO:0008006" key="3">
    <source>
        <dbReference type="Google" id="ProtNLM"/>
    </source>
</evidence>